<keyword evidence="5 14" id="KW-0808">Transferase</keyword>
<dbReference type="OrthoDB" id="9808041at2"/>
<dbReference type="GO" id="GO:0005524">
    <property type="term" value="F:ATP binding"/>
    <property type="evidence" value="ECO:0007669"/>
    <property type="project" value="UniProtKB-KW"/>
</dbReference>
<comment type="function">
    <text evidence="10">Catalyzes the transfer of pyrophosphate from adenosine triphosphate (ATP) to 6-hydroxymethyl-7,8-dihydropterin, an enzymatic step in folate biosynthesis pathway.</text>
</comment>
<evidence type="ECO:0000256" key="9">
    <source>
        <dbReference type="ARBA" id="ARBA00022909"/>
    </source>
</evidence>
<dbReference type="EC" id="2.7.6.3" evidence="3"/>
<organism evidence="14 15">
    <name type="scientific">Aliigemmobacter aestuarii</name>
    <dbReference type="NCBI Taxonomy" id="1445661"/>
    <lineage>
        <taxon>Bacteria</taxon>
        <taxon>Pseudomonadati</taxon>
        <taxon>Pseudomonadota</taxon>
        <taxon>Alphaproteobacteria</taxon>
        <taxon>Rhodobacterales</taxon>
        <taxon>Paracoccaceae</taxon>
        <taxon>Aliigemmobacter</taxon>
    </lineage>
</organism>
<dbReference type="CDD" id="cd00483">
    <property type="entry name" value="HPPK"/>
    <property type="match status" value="1"/>
</dbReference>
<evidence type="ECO:0000256" key="3">
    <source>
        <dbReference type="ARBA" id="ARBA00013253"/>
    </source>
</evidence>
<dbReference type="GO" id="GO:0046654">
    <property type="term" value="P:tetrahydrofolate biosynthetic process"/>
    <property type="evidence" value="ECO:0007669"/>
    <property type="project" value="UniProtKB-UniPathway"/>
</dbReference>
<evidence type="ECO:0000256" key="8">
    <source>
        <dbReference type="ARBA" id="ARBA00022840"/>
    </source>
</evidence>
<evidence type="ECO:0000256" key="10">
    <source>
        <dbReference type="ARBA" id="ARBA00029409"/>
    </source>
</evidence>
<evidence type="ECO:0000256" key="5">
    <source>
        <dbReference type="ARBA" id="ARBA00022679"/>
    </source>
</evidence>
<dbReference type="UniPathway" id="UPA00077">
    <property type="reaction ID" value="UER00155"/>
</dbReference>
<keyword evidence="7 14" id="KW-0418">Kinase</keyword>
<dbReference type="PANTHER" id="PTHR43071:SF1">
    <property type="entry name" value="2-AMINO-4-HYDROXY-6-HYDROXYMETHYLDIHYDROPTERIDINE PYROPHOSPHOKINASE"/>
    <property type="match status" value="1"/>
</dbReference>
<dbReference type="Proteomes" id="UP000309450">
    <property type="component" value="Unassembled WGS sequence"/>
</dbReference>
<keyword evidence="15" id="KW-1185">Reference proteome</keyword>
<evidence type="ECO:0000256" key="12">
    <source>
        <dbReference type="ARBA" id="ARBA00033413"/>
    </source>
</evidence>
<comment type="similarity">
    <text evidence="2">Belongs to the HPPK family.</text>
</comment>
<dbReference type="AlphaFoldDB" id="A0A4S3MUQ7"/>
<sequence>MARRKNALVALGGNAPWANAAPDQTIRAALSAAGAEGLALRAASRIYRTPAYPPGSGPDYANAAALFDLPEGMTPDEVLVALHRIESRFGRERVQRWGARTLDIDLLAVGDAVHPDRAGFDRWRNLPPDRQRIEAPGRLILPHPRLQDRAFVLVPLAEIAADWRHPVLGKTVAEMLSDLPEADRLAVIAL</sequence>
<evidence type="ECO:0000256" key="6">
    <source>
        <dbReference type="ARBA" id="ARBA00022741"/>
    </source>
</evidence>
<reference evidence="14 15" key="1">
    <citation type="submission" date="2019-04" db="EMBL/GenBank/DDBJ databases">
        <title>Draft genome sequence of Gemmobacter aestuarii sp. nov.</title>
        <authorList>
            <person name="Hameed A."/>
            <person name="Lin S.-Y."/>
            <person name="Shahina M."/>
            <person name="Lai W.-A."/>
            <person name="Young C.-C."/>
        </authorList>
    </citation>
    <scope>NUCLEOTIDE SEQUENCE [LARGE SCALE GENOMIC DNA]</scope>
    <source>
        <strain evidence="14 15">CC-PW-75</strain>
    </source>
</reference>
<dbReference type="SUPFAM" id="SSF55083">
    <property type="entry name" value="6-hydroxymethyl-7,8-dihydropterin pyrophosphokinase, HPPK"/>
    <property type="match status" value="1"/>
</dbReference>
<feature type="domain" description="7,8-dihydro-6-hydroxymethylpterin-pyrophosphokinase" evidence="13">
    <location>
        <begin position="96"/>
        <end position="107"/>
    </location>
</feature>
<name>A0A4S3MUQ7_9RHOB</name>
<dbReference type="PROSITE" id="PS00794">
    <property type="entry name" value="HPPK"/>
    <property type="match status" value="1"/>
</dbReference>
<accession>A0A4S3MUQ7</accession>
<dbReference type="EMBL" id="SSND01000001">
    <property type="protein sequence ID" value="THD85884.1"/>
    <property type="molecule type" value="Genomic_DNA"/>
</dbReference>
<keyword evidence="9" id="KW-0289">Folate biosynthesis</keyword>
<dbReference type="PANTHER" id="PTHR43071">
    <property type="entry name" value="2-AMINO-4-HYDROXY-6-HYDROXYMETHYLDIHYDROPTERIDINE PYROPHOSPHOKINASE"/>
    <property type="match status" value="1"/>
</dbReference>
<keyword evidence="8" id="KW-0067">ATP-binding</keyword>
<dbReference type="InterPro" id="IPR035907">
    <property type="entry name" value="Hppk_sf"/>
</dbReference>
<evidence type="ECO:0000256" key="2">
    <source>
        <dbReference type="ARBA" id="ARBA00005810"/>
    </source>
</evidence>
<dbReference type="GO" id="GO:0016301">
    <property type="term" value="F:kinase activity"/>
    <property type="evidence" value="ECO:0007669"/>
    <property type="project" value="UniProtKB-KW"/>
</dbReference>
<dbReference type="GO" id="GO:0046656">
    <property type="term" value="P:folic acid biosynthetic process"/>
    <property type="evidence" value="ECO:0007669"/>
    <property type="project" value="UniProtKB-KW"/>
</dbReference>
<dbReference type="Pfam" id="PF01288">
    <property type="entry name" value="HPPK"/>
    <property type="match status" value="1"/>
</dbReference>
<evidence type="ECO:0000256" key="11">
    <source>
        <dbReference type="ARBA" id="ARBA00029766"/>
    </source>
</evidence>
<dbReference type="GO" id="GO:0003848">
    <property type="term" value="F:2-amino-4-hydroxy-6-hydroxymethyldihydropteridine diphosphokinase activity"/>
    <property type="evidence" value="ECO:0007669"/>
    <property type="project" value="UniProtKB-EC"/>
</dbReference>
<keyword evidence="6" id="KW-0547">Nucleotide-binding</keyword>
<comment type="caution">
    <text evidence="14">The sequence shown here is derived from an EMBL/GenBank/DDBJ whole genome shotgun (WGS) entry which is preliminary data.</text>
</comment>
<dbReference type="InterPro" id="IPR000550">
    <property type="entry name" value="Hppk"/>
</dbReference>
<gene>
    <name evidence="14" type="primary">folK</name>
    <name evidence="14" type="ORF">E7811_06200</name>
</gene>
<evidence type="ECO:0000313" key="14">
    <source>
        <dbReference type="EMBL" id="THD85884.1"/>
    </source>
</evidence>
<protein>
    <recommendedName>
        <fullName evidence="4">2-amino-4-hydroxy-6-hydroxymethyldihydropteridine pyrophosphokinase</fullName>
        <ecNumber evidence="3">2.7.6.3</ecNumber>
    </recommendedName>
    <alternativeName>
        <fullName evidence="11">6-hydroxymethyl-7,8-dihydropterin pyrophosphokinase</fullName>
    </alternativeName>
    <alternativeName>
        <fullName evidence="12">7,8-dihydro-6-hydroxymethylpterin-pyrophosphokinase</fullName>
    </alternativeName>
</protein>
<evidence type="ECO:0000256" key="4">
    <source>
        <dbReference type="ARBA" id="ARBA00016218"/>
    </source>
</evidence>
<dbReference type="Gene3D" id="3.30.70.560">
    <property type="entry name" value="7,8-Dihydro-6-hydroxymethylpterin-pyrophosphokinase HPPK"/>
    <property type="match status" value="1"/>
</dbReference>
<evidence type="ECO:0000259" key="13">
    <source>
        <dbReference type="PROSITE" id="PS00794"/>
    </source>
</evidence>
<evidence type="ECO:0000313" key="15">
    <source>
        <dbReference type="Proteomes" id="UP000309450"/>
    </source>
</evidence>
<comment type="pathway">
    <text evidence="1">Cofactor biosynthesis; tetrahydrofolate biosynthesis; 2-amino-4-hydroxy-6-hydroxymethyl-7,8-dihydropteridine diphosphate from 7,8-dihydroneopterin triphosphate: step 4/4.</text>
</comment>
<proteinExistence type="inferred from homology"/>
<evidence type="ECO:0000256" key="7">
    <source>
        <dbReference type="ARBA" id="ARBA00022777"/>
    </source>
</evidence>
<evidence type="ECO:0000256" key="1">
    <source>
        <dbReference type="ARBA" id="ARBA00005051"/>
    </source>
</evidence>
<dbReference type="NCBIfam" id="TIGR01498">
    <property type="entry name" value="folK"/>
    <property type="match status" value="1"/>
</dbReference>